<dbReference type="InterPro" id="IPR036162">
    <property type="entry name" value="Resolvase-like_N_sf"/>
</dbReference>
<name>A0AAP6RKF7_ENTFL</name>
<dbReference type="EMBL" id="WVTJ01000042">
    <property type="protein sequence ID" value="MXS53891.1"/>
    <property type="molecule type" value="Genomic_DNA"/>
</dbReference>
<reference evidence="2 3" key="1">
    <citation type="submission" date="2019-04" db="EMBL/GenBank/DDBJ databases">
        <title>Step-wise assembly of the neonatal virome modulated by breast feeding.</title>
        <authorList>
            <person name="Liang G."/>
            <person name="Bushman F."/>
        </authorList>
    </citation>
    <scope>NUCLEOTIDE SEQUENCE [LARGE SCALE GENOMIC DNA]</scope>
    <source>
        <strain evidence="2 3">E3754</strain>
    </source>
</reference>
<evidence type="ECO:0000313" key="3">
    <source>
        <dbReference type="Proteomes" id="UP000429730"/>
    </source>
</evidence>
<evidence type="ECO:0000313" key="2">
    <source>
        <dbReference type="EMBL" id="MXS53891.1"/>
    </source>
</evidence>
<dbReference type="Proteomes" id="UP000429730">
    <property type="component" value="Unassembled WGS sequence"/>
</dbReference>
<proteinExistence type="predicted"/>
<accession>A0AAP6RKF7</accession>
<dbReference type="AlphaFoldDB" id="A0AAP6RKF7"/>
<dbReference type="Gene3D" id="3.40.50.1390">
    <property type="entry name" value="Resolvase, N-terminal catalytic domain"/>
    <property type="match status" value="1"/>
</dbReference>
<sequence length="68" mass="7900">MKNKNVRLIITSLPIMAEAVGNPLFDRFIKDLIVQILAMIAEQERTESKRRQEQGIKIAKMNGVYQWL</sequence>
<feature type="domain" description="Resolvase/invertase-type recombinase catalytic" evidence="1">
    <location>
        <begin position="1"/>
        <end position="63"/>
    </location>
</feature>
<protein>
    <recommendedName>
        <fullName evidence="1">Resolvase/invertase-type recombinase catalytic domain-containing protein</fullName>
    </recommendedName>
</protein>
<dbReference type="SUPFAM" id="SSF53041">
    <property type="entry name" value="Resolvase-like"/>
    <property type="match status" value="1"/>
</dbReference>
<gene>
    <name evidence="2" type="ORF">GTI81_14420</name>
</gene>
<dbReference type="InterPro" id="IPR006119">
    <property type="entry name" value="Resolv_N"/>
</dbReference>
<evidence type="ECO:0000259" key="1">
    <source>
        <dbReference type="PROSITE" id="PS51736"/>
    </source>
</evidence>
<dbReference type="GO" id="GO:0003677">
    <property type="term" value="F:DNA binding"/>
    <property type="evidence" value="ECO:0007669"/>
    <property type="project" value="InterPro"/>
</dbReference>
<dbReference type="PROSITE" id="PS51736">
    <property type="entry name" value="RECOMBINASES_3"/>
    <property type="match status" value="1"/>
</dbReference>
<dbReference type="GO" id="GO:0000150">
    <property type="term" value="F:DNA strand exchange activity"/>
    <property type="evidence" value="ECO:0007669"/>
    <property type="project" value="InterPro"/>
</dbReference>
<organism evidence="2 3">
    <name type="scientific">Enterococcus faecalis</name>
    <name type="common">Streptococcus faecalis</name>
    <dbReference type="NCBI Taxonomy" id="1351"/>
    <lineage>
        <taxon>Bacteria</taxon>
        <taxon>Bacillati</taxon>
        <taxon>Bacillota</taxon>
        <taxon>Bacilli</taxon>
        <taxon>Lactobacillales</taxon>
        <taxon>Enterococcaceae</taxon>
        <taxon>Enterococcus</taxon>
    </lineage>
</organism>
<comment type="caution">
    <text evidence="2">The sequence shown here is derived from an EMBL/GenBank/DDBJ whole genome shotgun (WGS) entry which is preliminary data.</text>
</comment>